<dbReference type="PANTHER" id="PTHR21047">
    <property type="entry name" value="DTDP-6-DEOXY-D-GLUCOSE-3,5 EPIMERASE"/>
    <property type="match status" value="1"/>
</dbReference>
<comment type="subunit">
    <text evidence="1">Homodimer.</text>
</comment>
<dbReference type="GO" id="GO:0019305">
    <property type="term" value="P:dTDP-rhamnose biosynthetic process"/>
    <property type="evidence" value="ECO:0007669"/>
    <property type="project" value="UniProtKB-UniRule"/>
</dbReference>
<name>A0A2D1KRI9_9LACO</name>
<dbReference type="CDD" id="cd00438">
    <property type="entry name" value="cupin_RmlC"/>
    <property type="match status" value="1"/>
</dbReference>
<sequence>MNVLKTNLQDVRIVETDVFGDHRGFFTETYTKNKFIAAGIDNDFTQDNQSLSVEPGVLRGMHYQLAPYAQTKLLRAITGVIYDVLVDVRKGSPTYGQWEGYILSEYNHRQLLVPKGFAHGFVTLTPNVNVAYKVDGYYEPKADRGIAYDDPDIGIVWPMPLDHLVLSEKDQHHPRLKDAELNFTWEAKA</sequence>
<dbReference type="Proteomes" id="UP000223559">
    <property type="component" value="Chromosome"/>
</dbReference>
<comment type="pathway">
    <text evidence="1">Carbohydrate biosynthesis; dTDP-L-rhamnose biosynthesis.</text>
</comment>
<dbReference type="InterPro" id="IPR000888">
    <property type="entry name" value="RmlC-like"/>
</dbReference>
<dbReference type="Gene3D" id="2.60.120.10">
    <property type="entry name" value="Jelly Rolls"/>
    <property type="match status" value="1"/>
</dbReference>
<dbReference type="SUPFAM" id="SSF51182">
    <property type="entry name" value="RmlC-like cupins"/>
    <property type="match status" value="1"/>
</dbReference>
<dbReference type="RefSeq" id="WP_003679548.1">
    <property type="nucleotide sequence ID" value="NZ_AEOS01000061.1"/>
</dbReference>
<dbReference type="PANTHER" id="PTHR21047:SF2">
    <property type="entry name" value="THYMIDINE DIPHOSPHO-4-KETO-RHAMNOSE 3,5-EPIMERASE"/>
    <property type="match status" value="1"/>
</dbReference>
<evidence type="ECO:0000313" key="3">
    <source>
        <dbReference type="Proteomes" id="UP000223559"/>
    </source>
</evidence>
<dbReference type="KEGG" id="lcy:LC20004_12640"/>
<gene>
    <name evidence="2" type="ORF">LC20004_12640</name>
</gene>
<dbReference type="NCBIfam" id="TIGR01221">
    <property type="entry name" value="rmlC"/>
    <property type="match status" value="1"/>
</dbReference>
<organism evidence="2 3">
    <name type="scientific">Loigolactobacillus coryniformis subsp. torquens DSM 20004 = KCTC 3535</name>
    <dbReference type="NCBI Taxonomy" id="1423822"/>
    <lineage>
        <taxon>Bacteria</taxon>
        <taxon>Bacillati</taxon>
        <taxon>Bacillota</taxon>
        <taxon>Bacilli</taxon>
        <taxon>Lactobacillales</taxon>
        <taxon>Lactobacillaceae</taxon>
        <taxon>Loigolactobacillus</taxon>
    </lineage>
</organism>
<proteinExistence type="inferred from homology"/>
<evidence type="ECO:0000313" key="2">
    <source>
        <dbReference type="EMBL" id="ATO44701.1"/>
    </source>
</evidence>
<protein>
    <recommendedName>
        <fullName evidence="1">dTDP-4-dehydrorhamnose 3,5-epimerase</fullName>
        <ecNumber evidence="1">5.1.3.13</ecNumber>
    </recommendedName>
    <alternativeName>
        <fullName evidence="1">Thymidine diphospho-4-keto-rhamnose 3,5-epimerase</fullName>
    </alternativeName>
</protein>
<comment type="catalytic activity">
    <reaction evidence="1">
        <text>dTDP-4-dehydro-6-deoxy-alpha-D-glucose = dTDP-4-dehydro-beta-L-rhamnose</text>
        <dbReference type="Rhea" id="RHEA:16969"/>
        <dbReference type="ChEBI" id="CHEBI:57649"/>
        <dbReference type="ChEBI" id="CHEBI:62830"/>
        <dbReference type="EC" id="5.1.3.13"/>
    </reaction>
</comment>
<dbReference type="Pfam" id="PF00908">
    <property type="entry name" value="dTDP_sugar_isom"/>
    <property type="match status" value="1"/>
</dbReference>
<dbReference type="EC" id="5.1.3.13" evidence="1"/>
<dbReference type="UniPathway" id="UPA00124"/>
<evidence type="ECO:0000256" key="1">
    <source>
        <dbReference type="RuleBase" id="RU364069"/>
    </source>
</evidence>
<comment type="function">
    <text evidence="1">Catalyzes the epimerization of the C3' and C5'positions of dTDP-6-deoxy-D-xylo-4-hexulose, forming dTDP-6-deoxy-L-lyxo-4-hexulose.</text>
</comment>
<dbReference type="GO" id="GO:0005829">
    <property type="term" value="C:cytosol"/>
    <property type="evidence" value="ECO:0007669"/>
    <property type="project" value="TreeGrafter"/>
</dbReference>
<dbReference type="InterPro" id="IPR011051">
    <property type="entry name" value="RmlC_Cupin_sf"/>
</dbReference>
<reference evidence="2 3" key="1">
    <citation type="submission" date="2016-10" db="EMBL/GenBank/DDBJ databases">
        <title>The whole genome sequencing and assembly of L. cotyniformis subsp. torquens DSM 20004 strain.</title>
        <authorList>
            <person name="Park M.-K."/>
            <person name="Lee Y.-J."/>
            <person name="Yi H."/>
            <person name="Bahn Y.-S."/>
            <person name="Kim J.F."/>
            <person name="Lee D.-W."/>
        </authorList>
    </citation>
    <scope>NUCLEOTIDE SEQUENCE [LARGE SCALE GENOMIC DNA]</scope>
    <source>
        <strain evidence="2 3">DSM 20004</strain>
    </source>
</reference>
<keyword evidence="1" id="KW-0413">Isomerase</keyword>
<dbReference type="GO" id="GO:0000271">
    <property type="term" value="P:polysaccharide biosynthetic process"/>
    <property type="evidence" value="ECO:0007669"/>
    <property type="project" value="TreeGrafter"/>
</dbReference>
<dbReference type="OrthoDB" id="9800680at2"/>
<dbReference type="InterPro" id="IPR014710">
    <property type="entry name" value="RmlC-like_jellyroll"/>
</dbReference>
<keyword evidence="3" id="KW-1185">Reference proteome</keyword>
<accession>A0A2D1KRI9</accession>
<dbReference type="GO" id="GO:0008830">
    <property type="term" value="F:dTDP-4-dehydrorhamnose 3,5-epimerase activity"/>
    <property type="evidence" value="ECO:0007669"/>
    <property type="project" value="UniProtKB-UniRule"/>
</dbReference>
<dbReference type="AlphaFoldDB" id="A0A2D1KRI9"/>
<comment type="similarity">
    <text evidence="1">Belongs to the dTDP-4-dehydrorhamnose 3,5-epimerase family.</text>
</comment>
<dbReference type="EMBL" id="CP017697">
    <property type="protein sequence ID" value="ATO44701.1"/>
    <property type="molecule type" value="Genomic_DNA"/>
</dbReference>